<feature type="region of interest" description="Disordered" evidence="11">
    <location>
        <begin position="1"/>
        <end position="46"/>
    </location>
</feature>
<dbReference type="PROSITE" id="PS50105">
    <property type="entry name" value="SAM_DOMAIN"/>
    <property type="match status" value="2"/>
</dbReference>
<feature type="compositionally biased region" description="Low complexity" evidence="11">
    <location>
        <begin position="878"/>
        <end position="891"/>
    </location>
</feature>
<dbReference type="GO" id="GO:0061809">
    <property type="term" value="F:NAD+ nucleosidase activity, cyclic ADP-ribose generating"/>
    <property type="evidence" value="ECO:0007669"/>
    <property type="project" value="UniProtKB-EC"/>
</dbReference>
<evidence type="ECO:0000259" key="13">
    <source>
        <dbReference type="PROSITE" id="PS50105"/>
    </source>
</evidence>
<protein>
    <recommendedName>
        <fullName evidence="3">ADP-ribosyl cyclase/cyclic ADP-ribose hydrolase</fullName>
        <ecNumber evidence="3">3.2.2.6</ecNumber>
    </recommendedName>
</protein>
<evidence type="ECO:0000313" key="14">
    <source>
        <dbReference type="EMBL" id="KAK3085111.1"/>
    </source>
</evidence>
<evidence type="ECO:0000256" key="8">
    <source>
        <dbReference type="ARBA" id="ARBA00022859"/>
    </source>
</evidence>
<dbReference type="InterPro" id="IPR001660">
    <property type="entry name" value="SAM"/>
</dbReference>
<dbReference type="CDD" id="cd24153">
    <property type="entry name" value="SARM1_N"/>
    <property type="match status" value="1"/>
</dbReference>
<dbReference type="Gene3D" id="1.10.150.50">
    <property type="entry name" value="Transcription Factor, Ets-1"/>
    <property type="match status" value="2"/>
</dbReference>
<gene>
    <name evidence="14" type="ORF">FSP39_024537</name>
</gene>
<evidence type="ECO:0000256" key="5">
    <source>
        <dbReference type="ARBA" id="ARBA00022588"/>
    </source>
</evidence>
<keyword evidence="6" id="KW-0677">Repeat</keyword>
<dbReference type="EMBL" id="VSWD01000013">
    <property type="protein sequence ID" value="KAK3085111.1"/>
    <property type="molecule type" value="Genomic_DNA"/>
</dbReference>
<organism evidence="14 15">
    <name type="scientific">Pinctada imbricata</name>
    <name type="common">Atlantic pearl-oyster</name>
    <name type="synonym">Pinctada martensii</name>
    <dbReference type="NCBI Taxonomy" id="66713"/>
    <lineage>
        <taxon>Eukaryota</taxon>
        <taxon>Metazoa</taxon>
        <taxon>Spiralia</taxon>
        <taxon>Lophotrochozoa</taxon>
        <taxon>Mollusca</taxon>
        <taxon>Bivalvia</taxon>
        <taxon>Autobranchia</taxon>
        <taxon>Pteriomorphia</taxon>
        <taxon>Pterioida</taxon>
        <taxon>Pterioidea</taxon>
        <taxon>Pteriidae</taxon>
        <taxon>Pinctada</taxon>
    </lineage>
</organism>
<keyword evidence="15" id="KW-1185">Reference proteome</keyword>
<dbReference type="GO" id="GO:0003953">
    <property type="term" value="F:NAD+ nucleosidase activity"/>
    <property type="evidence" value="ECO:0007669"/>
    <property type="project" value="InterPro"/>
</dbReference>
<evidence type="ECO:0000259" key="12">
    <source>
        <dbReference type="PROSITE" id="PS50104"/>
    </source>
</evidence>
<dbReference type="GO" id="GO:0007165">
    <property type="term" value="P:signal transduction"/>
    <property type="evidence" value="ECO:0007669"/>
    <property type="project" value="InterPro"/>
</dbReference>
<dbReference type="GO" id="GO:0048678">
    <property type="term" value="P:response to axon injury"/>
    <property type="evidence" value="ECO:0007669"/>
    <property type="project" value="InterPro"/>
</dbReference>
<dbReference type="SUPFAM" id="SSF52200">
    <property type="entry name" value="Toll/Interleukin receptor TIR domain"/>
    <property type="match status" value="1"/>
</dbReference>
<dbReference type="InterPro" id="IPR000157">
    <property type="entry name" value="TIR_dom"/>
</dbReference>
<dbReference type="InterPro" id="IPR039184">
    <property type="entry name" value="SARM1"/>
</dbReference>
<feature type="domain" description="TIR" evidence="12">
    <location>
        <begin position="709"/>
        <end position="852"/>
    </location>
</feature>
<accession>A0AA88XH99</accession>
<dbReference type="FunFam" id="1.10.150.50:FF:000043">
    <property type="entry name" value="Sterile alpha and TIR motif-containing 1"/>
    <property type="match status" value="1"/>
</dbReference>
<dbReference type="GO" id="GO:0005737">
    <property type="term" value="C:cytoplasm"/>
    <property type="evidence" value="ECO:0007669"/>
    <property type="project" value="UniProtKB-SubCell"/>
</dbReference>
<evidence type="ECO:0000256" key="7">
    <source>
        <dbReference type="ARBA" id="ARBA00022801"/>
    </source>
</evidence>
<keyword evidence="5" id="KW-0399">Innate immunity</keyword>
<evidence type="ECO:0000256" key="9">
    <source>
        <dbReference type="ARBA" id="ARBA00023027"/>
    </source>
</evidence>
<dbReference type="GO" id="GO:0035591">
    <property type="term" value="F:signaling adaptor activity"/>
    <property type="evidence" value="ECO:0007669"/>
    <property type="project" value="InterPro"/>
</dbReference>
<comment type="subcellular location">
    <subcellularLocation>
        <location evidence="1">Cytoplasm</location>
    </subcellularLocation>
</comment>
<dbReference type="InterPro" id="IPR035897">
    <property type="entry name" value="Toll_tir_struct_dom_sf"/>
</dbReference>
<dbReference type="InterPro" id="IPR011989">
    <property type="entry name" value="ARM-like"/>
</dbReference>
<feature type="region of interest" description="Disordered" evidence="11">
    <location>
        <begin position="866"/>
        <end position="899"/>
    </location>
</feature>
<keyword evidence="7" id="KW-0378">Hydrolase</keyword>
<dbReference type="Pfam" id="PF00536">
    <property type="entry name" value="SAM_1"/>
    <property type="match status" value="1"/>
</dbReference>
<comment type="catalytic activity">
    <reaction evidence="10">
        <text>NAD(+) + H2O = ADP-D-ribose + nicotinamide + H(+)</text>
        <dbReference type="Rhea" id="RHEA:16301"/>
        <dbReference type="ChEBI" id="CHEBI:15377"/>
        <dbReference type="ChEBI" id="CHEBI:15378"/>
        <dbReference type="ChEBI" id="CHEBI:17154"/>
        <dbReference type="ChEBI" id="CHEBI:57540"/>
        <dbReference type="ChEBI" id="CHEBI:57967"/>
        <dbReference type="EC" id="3.2.2.6"/>
    </reaction>
    <physiologicalReaction direction="left-to-right" evidence="10">
        <dbReference type="Rhea" id="RHEA:16302"/>
    </physiologicalReaction>
</comment>
<dbReference type="PANTHER" id="PTHR22998">
    <property type="entry name" value="SARM1"/>
    <property type="match status" value="1"/>
</dbReference>
<keyword evidence="4" id="KW-0963">Cytoplasm</keyword>
<feature type="compositionally biased region" description="Acidic residues" evidence="11">
    <location>
        <begin position="1"/>
        <end position="10"/>
    </location>
</feature>
<evidence type="ECO:0000313" key="15">
    <source>
        <dbReference type="Proteomes" id="UP001186944"/>
    </source>
</evidence>
<evidence type="ECO:0000256" key="4">
    <source>
        <dbReference type="ARBA" id="ARBA00022490"/>
    </source>
</evidence>
<sequence length="899" mass="100862">MMEDGADNMDNETMNDVPDIEGADKTSVRRLHSTSSDNHDEPPVTFDPYRALERSQSEAALLKKHRAMKDEIIKDTVSAEGMGVDIPDVGHHNVSECSKVYLDLSRAEAYENVNDHHLQTQSLFRSASGRHLETIPQDEELQTDDIVRFSLLSERSVSTESTSSSSSFEDWSQRGYLKSLSVKDDSKSAQKMMKLQKSPDYLTKAKTNMKSTLNAYTANLKQKIKQLQMGSVQEQQHAMREMSMIIDQAWAIPAYGRDLAYSLCDVLKNEKALEIIVKNCASANSDLMKCSAKLLERVLTTSNRKRVAEIGMEIVVKMAVDSKGETELARSVTGILESLFKISEDHCAQLIKLGALDVIVYWCRCNDRMTLRHCAMAVSNLALYGGNENQEEMIKHKVPEWLLPLAFNDDDSVRYYACLAISVLVANKEIEKVVQNSGTLELVLPFISSHTPSQFARSDLSHRHGRSKGWLKRLVVLLSSKREEAQSLAAFHFAMETGIKLEQGKKEMFYEIGAIEPLKRVASSPNTIASKLAGEALKILGENIPHKLSQQVPVWTVDDVVFWVQQIGYGDYASKFGTCKVDGDLLLTITDEELSDSIGVDCRITRKRFLRDLKELKITADYTSCDPSGLDDWLQEVGSEFTGYTYPMLKSGVDKHFLPSMTEEDLITTCGVENSVHRKKIMQKIRAQENSLMTCESLDSVDTSIVPSKPMDVFISYRRANGSQLASLLKVHLQLRGFTVFLDIEKLRAGKFDENLLQSVRTAKNFLLVLTPESLNRCIGDDEQRDWVHKEIVAALDCHCNIIPLMDSFSFPPAEQLPEDMRQICYFNGIRWIHDYQDACVDKLEKFLRGEISTSKKSALFHLGSSQEGITDTGGKYSSSEDTSPCSDSISANRAQLSS</sequence>
<evidence type="ECO:0000256" key="1">
    <source>
        <dbReference type="ARBA" id="ARBA00004496"/>
    </source>
</evidence>
<keyword evidence="8" id="KW-0391">Immunity</keyword>
<dbReference type="GO" id="GO:0030425">
    <property type="term" value="C:dendrite"/>
    <property type="evidence" value="ECO:0007669"/>
    <property type="project" value="TreeGrafter"/>
</dbReference>
<dbReference type="Pfam" id="PF07647">
    <property type="entry name" value="SAM_2"/>
    <property type="match status" value="1"/>
</dbReference>
<evidence type="ECO:0000256" key="3">
    <source>
        <dbReference type="ARBA" id="ARBA00011982"/>
    </source>
</evidence>
<dbReference type="SUPFAM" id="SSF47769">
    <property type="entry name" value="SAM/Pointed domain"/>
    <property type="match status" value="2"/>
</dbReference>
<dbReference type="Pfam" id="PF13676">
    <property type="entry name" value="TIR_2"/>
    <property type="match status" value="1"/>
</dbReference>
<dbReference type="AlphaFoldDB" id="A0AA88XH99"/>
<dbReference type="GO" id="GO:0034128">
    <property type="term" value="P:negative regulation of MyD88-independent toll-like receptor signaling pathway"/>
    <property type="evidence" value="ECO:0007669"/>
    <property type="project" value="InterPro"/>
</dbReference>
<feature type="domain" description="SAM" evidence="13">
    <location>
        <begin position="555"/>
        <end position="619"/>
    </location>
</feature>
<dbReference type="GO" id="GO:0045087">
    <property type="term" value="P:innate immune response"/>
    <property type="evidence" value="ECO:0007669"/>
    <property type="project" value="UniProtKB-KW"/>
</dbReference>
<name>A0AA88XH99_PINIB</name>
<dbReference type="PROSITE" id="PS50104">
    <property type="entry name" value="TIR"/>
    <property type="match status" value="1"/>
</dbReference>
<evidence type="ECO:0000256" key="11">
    <source>
        <dbReference type="SAM" id="MobiDB-lite"/>
    </source>
</evidence>
<dbReference type="InterPro" id="IPR016024">
    <property type="entry name" value="ARM-type_fold"/>
</dbReference>
<keyword evidence="9" id="KW-0520">NAD</keyword>
<dbReference type="SMART" id="SM00255">
    <property type="entry name" value="TIR"/>
    <property type="match status" value="1"/>
</dbReference>
<evidence type="ECO:0000256" key="2">
    <source>
        <dbReference type="ARBA" id="ARBA00008291"/>
    </source>
</evidence>
<dbReference type="SMART" id="SM00454">
    <property type="entry name" value="SAM"/>
    <property type="match status" value="2"/>
</dbReference>
<proteinExistence type="inferred from homology"/>
<dbReference type="SUPFAM" id="SSF48371">
    <property type="entry name" value="ARM repeat"/>
    <property type="match status" value="1"/>
</dbReference>
<dbReference type="PANTHER" id="PTHR22998:SF1">
    <property type="entry name" value="NAD(+) HYDROLASE SARM1"/>
    <property type="match status" value="1"/>
</dbReference>
<dbReference type="Gene3D" id="1.25.10.10">
    <property type="entry name" value="Leucine-rich Repeat Variant"/>
    <property type="match status" value="1"/>
</dbReference>
<dbReference type="SMART" id="SM00185">
    <property type="entry name" value="ARM"/>
    <property type="match status" value="2"/>
</dbReference>
<dbReference type="Proteomes" id="UP001186944">
    <property type="component" value="Unassembled WGS sequence"/>
</dbReference>
<comment type="similarity">
    <text evidence="2">Belongs to the SARM1 family.</text>
</comment>
<dbReference type="EC" id="3.2.2.6" evidence="3"/>
<dbReference type="InterPro" id="IPR000225">
    <property type="entry name" value="Armadillo"/>
</dbReference>
<evidence type="ECO:0000256" key="6">
    <source>
        <dbReference type="ARBA" id="ARBA00022737"/>
    </source>
</evidence>
<evidence type="ECO:0000256" key="10">
    <source>
        <dbReference type="ARBA" id="ARBA00047304"/>
    </source>
</evidence>
<dbReference type="InterPro" id="IPR013761">
    <property type="entry name" value="SAM/pointed_sf"/>
</dbReference>
<comment type="caution">
    <text evidence="14">The sequence shown here is derived from an EMBL/GenBank/DDBJ whole genome shotgun (WGS) entry which is preliminary data.</text>
</comment>
<feature type="domain" description="SAM" evidence="13">
    <location>
        <begin position="630"/>
        <end position="691"/>
    </location>
</feature>
<dbReference type="Gene3D" id="3.40.50.10140">
    <property type="entry name" value="Toll/interleukin-1 receptor homology (TIR) domain"/>
    <property type="match status" value="1"/>
</dbReference>
<reference evidence="14" key="1">
    <citation type="submission" date="2019-08" db="EMBL/GenBank/DDBJ databases">
        <title>The improved chromosome-level genome for the pearl oyster Pinctada fucata martensii using PacBio sequencing and Hi-C.</title>
        <authorList>
            <person name="Zheng Z."/>
        </authorList>
    </citation>
    <scope>NUCLEOTIDE SEQUENCE</scope>
    <source>
        <strain evidence="14">ZZ-2019</strain>
        <tissue evidence="14">Adductor muscle</tissue>
    </source>
</reference>